<dbReference type="AlphaFoldDB" id="A0A1H6DSY3"/>
<dbReference type="PANTHER" id="PTHR48106:SF13">
    <property type="entry name" value="QUINONE OXIDOREDUCTASE-RELATED"/>
    <property type="match status" value="1"/>
</dbReference>
<dbReference type="InterPro" id="IPR036291">
    <property type="entry name" value="NAD(P)-bd_dom_sf"/>
</dbReference>
<dbReference type="Proteomes" id="UP000236754">
    <property type="component" value="Unassembled WGS sequence"/>
</dbReference>
<evidence type="ECO:0000259" key="3">
    <source>
        <dbReference type="SMART" id="SM00829"/>
    </source>
</evidence>
<dbReference type="GO" id="GO:0003960">
    <property type="term" value="F:quinone reductase (NADPH) activity"/>
    <property type="evidence" value="ECO:0007669"/>
    <property type="project" value="TreeGrafter"/>
</dbReference>
<feature type="domain" description="Enoyl reductase (ER)" evidence="3">
    <location>
        <begin position="10"/>
        <end position="321"/>
    </location>
</feature>
<dbReference type="PANTHER" id="PTHR48106">
    <property type="entry name" value="QUINONE OXIDOREDUCTASE PIG3-RELATED"/>
    <property type="match status" value="1"/>
</dbReference>
<sequence length="325" mass="33242">MRAIVIKEFGGPEALTLDELPAPRPGPGQVTIDVAYAGVNFADILARSQGYRVGELPFQPGLEVSGLIREVGEDAGDFTPGQEVAAFLDGGGYADVVLASAARVFPVPGGVDLRTAATLPSVLPTAYGLLYEVARLREGDTVLVQGAAGGVGTVAGQLARAGGASAVFGVVSSLDKAEHALKSGYDQVFVTDTFDQEVLEATGGRGVDIALDSVGGETFRRTKAVVARFGRLISFGNAGGGEPWQVGPADVSPTALTVGGFSILGLAAADPALLRVIADRAFHTVTEGGVELPVSAEFSLEDAAQAHILVESRTSTGKLLIRVAG</sequence>
<evidence type="ECO:0000313" key="4">
    <source>
        <dbReference type="EMBL" id="SEG88348.1"/>
    </source>
</evidence>
<dbReference type="Gene3D" id="3.90.180.10">
    <property type="entry name" value="Medium-chain alcohol dehydrogenases, catalytic domain"/>
    <property type="match status" value="1"/>
</dbReference>
<dbReference type="RefSeq" id="WP_103889491.1">
    <property type="nucleotide sequence ID" value="NZ_FNVU01000019.1"/>
</dbReference>
<dbReference type="GO" id="GO:0070402">
    <property type="term" value="F:NADPH binding"/>
    <property type="evidence" value="ECO:0007669"/>
    <property type="project" value="TreeGrafter"/>
</dbReference>
<dbReference type="SUPFAM" id="SSF51735">
    <property type="entry name" value="NAD(P)-binding Rossmann-fold domains"/>
    <property type="match status" value="1"/>
</dbReference>
<organism evidence="4 5">
    <name type="scientific">Actinacidiphila yanglinensis</name>
    <dbReference type="NCBI Taxonomy" id="310779"/>
    <lineage>
        <taxon>Bacteria</taxon>
        <taxon>Bacillati</taxon>
        <taxon>Actinomycetota</taxon>
        <taxon>Actinomycetes</taxon>
        <taxon>Kitasatosporales</taxon>
        <taxon>Streptomycetaceae</taxon>
        <taxon>Actinacidiphila</taxon>
    </lineage>
</organism>
<keyword evidence="2" id="KW-0560">Oxidoreductase</keyword>
<dbReference type="InterPro" id="IPR002364">
    <property type="entry name" value="Quin_OxRdtase/zeta-crystal_CS"/>
</dbReference>
<name>A0A1H6DSY3_9ACTN</name>
<dbReference type="GO" id="GO:0008270">
    <property type="term" value="F:zinc ion binding"/>
    <property type="evidence" value="ECO:0007669"/>
    <property type="project" value="InterPro"/>
</dbReference>
<dbReference type="PROSITE" id="PS01162">
    <property type="entry name" value="QOR_ZETA_CRYSTAL"/>
    <property type="match status" value="1"/>
</dbReference>
<dbReference type="InterPro" id="IPR011032">
    <property type="entry name" value="GroES-like_sf"/>
</dbReference>
<dbReference type="SMART" id="SM00829">
    <property type="entry name" value="PKS_ER"/>
    <property type="match status" value="1"/>
</dbReference>
<evidence type="ECO:0000256" key="2">
    <source>
        <dbReference type="ARBA" id="ARBA00023002"/>
    </source>
</evidence>
<gene>
    <name evidence="4" type="ORF">SAMN05216223_11942</name>
</gene>
<evidence type="ECO:0000313" key="5">
    <source>
        <dbReference type="Proteomes" id="UP000236754"/>
    </source>
</evidence>
<dbReference type="Gene3D" id="3.40.50.720">
    <property type="entry name" value="NAD(P)-binding Rossmann-like Domain"/>
    <property type="match status" value="1"/>
</dbReference>
<keyword evidence="1" id="KW-0521">NADP</keyword>
<dbReference type="Pfam" id="PF00107">
    <property type="entry name" value="ADH_zinc_N"/>
    <property type="match status" value="1"/>
</dbReference>
<protein>
    <submittedName>
        <fullName evidence="4">NADPH2:quinone reductase</fullName>
    </submittedName>
</protein>
<dbReference type="EMBL" id="FNVU01000019">
    <property type="protein sequence ID" value="SEG88348.1"/>
    <property type="molecule type" value="Genomic_DNA"/>
</dbReference>
<reference evidence="4 5" key="1">
    <citation type="submission" date="2016-10" db="EMBL/GenBank/DDBJ databases">
        <authorList>
            <person name="de Groot N.N."/>
        </authorList>
    </citation>
    <scope>NUCLEOTIDE SEQUENCE [LARGE SCALE GENOMIC DNA]</scope>
    <source>
        <strain evidence="4 5">CGMCC 4.2023</strain>
    </source>
</reference>
<dbReference type="InterPro" id="IPR020843">
    <property type="entry name" value="ER"/>
</dbReference>
<dbReference type="Pfam" id="PF08240">
    <property type="entry name" value="ADH_N"/>
    <property type="match status" value="1"/>
</dbReference>
<dbReference type="OrthoDB" id="9805883at2"/>
<dbReference type="SUPFAM" id="SSF50129">
    <property type="entry name" value="GroES-like"/>
    <property type="match status" value="1"/>
</dbReference>
<proteinExistence type="predicted"/>
<dbReference type="InterPro" id="IPR013154">
    <property type="entry name" value="ADH-like_N"/>
</dbReference>
<dbReference type="GO" id="GO:0035925">
    <property type="term" value="F:mRNA 3'-UTR AU-rich region binding"/>
    <property type="evidence" value="ECO:0007669"/>
    <property type="project" value="TreeGrafter"/>
</dbReference>
<dbReference type="GO" id="GO:0005829">
    <property type="term" value="C:cytosol"/>
    <property type="evidence" value="ECO:0007669"/>
    <property type="project" value="TreeGrafter"/>
</dbReference>
<evidence type="ECO:0000256" key="1">
    <source>
        <dbReference type="ARBA" id="ARBA00022857"/>
    </source>
</evidence>
<accession>A0A1H6DSY3</accession>
<dbReference type="InterPro" id="IPR013149">
    <property type="entry name" value="ADH-like_C"/>
</dbReference>
<keyword evidence="5" id="KW-1185">Reference proteome</keyword>